<proteinExistence type="predicted"/>
<organism evidence="2 3">
    <name type="scientific">Aquimarina brevivitae</name>
    <dbReference type="NCBI Taxonomy" id="323412"/>
    <lineage>
        <taxon>Bacteria</taxon>
        <taxon>Pseudomonadati</taxon>
        <taxon>Bacteroidota</taxon>
        <taxon>Flavobacteriia</taxon>
        <taxon>Flavobacteriales</taxon>
        <taxon>Flavobacteriaceae</taxon>
        <taxon>Aquimarina</taxon>
    </lineage>
</organism>
<reference evidence="2 3" key="1">
    <citation type="submission" date="2019-02" db="EMBL/GenBank/DDBJ databases">
        <title>Genomic Encyclopedia of Type Strains, Phase IV (KMG-IV): sequencing the most valuable type-strain genomes for metagenomic binning, comparative biology and taxonomic classification.</title>
        <authorList>
            <person name="Goeker M."/>
        </authorList>
    </citation>
    <scope>NUCLEOTIDE SEQUENCE [LARGE SCALE GENOMIC DNA]</scope>
    <source>
        <strain evidence="2 3">DSM 17196</strain>
    </source>
</reference>
<comment type="caution">
    <text evidence="2">The sequence shown here is derived from an EMBL/GenBank/DDBJ whole genome shotgun (WGS) entry which is preliminary data.</text>
</comment>
<evidence type="ECO:0000313" key="2">
    <source>
        <dbReference type="EMBL" id="RZS99991.1"/>
    </source>
</evidence>
<protein>
    <submittedName>
        <fullName evidence="2">Uncharacterized protein</fullName>
    </submittedName>
</protein>
<evidence type="ECO:0000313" key="3">
    <source>
        <dbReference type="Proteomes" id="UP000292262"/>
    </source>
</evidence>
<accession>A0A4Q7PHE8</accession>
<evidence type="ECO:0000256" key="1">
    <source>
        <dbReference type="SAM" id="SignalP"/>
    </source>
</evidence>
<keyword evidence="3" id="KW-1185">Reference proteome</keyword>
<gene>
    <name evidence="2" type="ORF">EV197_1222</name>
</gene>
<dbReference type="OrthoDB" id="832379at2"/>
<dbReference type="EMBL" id="SGXE01000001">
    <property type="protein sequence ID" value="RZS99991.1"/>
    <property type="molecule type" value="Genomic_DNA"/>
</dbReference>
<sequence>MCRIFFVSFLMCAVSSIFLSCQDEEEEQISSIPEETNAIKENSELSKLMQKVTLHDGSFDDIVDESNCFSINIPYTIFRNGESVAINSVADYNSLTAIDDIAIVFPITINLANHKQVFVNNSQSLEELKVQCTEDDSDIECIDFEYPITLLLFNPNTNDILSREIDHDAALFQYMTEKDPEILMSIKYPIQLRAHTGQIVEISHNTDLEEQITLWANSCDEMD</sequence>
<feature type="chain" id="PRO_5020526016" evidence="1">
    <location>
        <begin position="20"/>
        <end position="223"/>
    </location>
</feature>
<dbReference type="Proteomes" id="UP000292262">
    <property type="component" value="Unassembled WGS sequence"/>
</dbReference>
<name>A0A4Q7PHE8_9FLAO</name>
<feature type="signal peptide" evidence="1">
    <location>
        <begin position="1"/>
        <end position="19"/>
    </location>
</feature>
<dbReference type="PROSITE" id="PS51257">
    <property type="entry name" value="PROKAR_LIPOPROTEIN"/>
    <property type="match status" value="1"/>
</dbReference>
<dbReference type="AlphaFoldDB" id="A0A4Q7PHE8"/>
<keyword evidence="1" id="KW-0732">Signal</keyword>
<dbReference type="RefSeq" id="WP_130285798.1">
    <property type="nucleotide sequence ID" value="NZ_SGXE01000001.1"/>
</dbReference>